<comment type="caution">
    <text evidence="6">The sequence shown here is derived from an EMBL/GenBank/DDBJ whole genome shotgun (WGS) entry which is preliminary data.</text>
</comment>
<dbReference type="PANTHER" id="PTHR43306">
    <property type="entry name" value="7,8-DIHYDRO-6-HYDROXYMETHYLPTERIN DIMETHYLTRANSFERASE"/>
    <property type="match status" value="1"/>
</dbReference>
<dbReference type="SUPFAM" id="SSF102114">
    <property type="entry name" value="Radical SAM enzymes"/>
    <property type="match status" value="1"/>
</dbReference>
<dbReference type="Pfam" id="PF23545">
    <property type="entry name" value="Zn_ribbon_HMPTM"/>
    <property type="match status" value="1"/>
</dbReference>
<dbReference type="SFLD" id="SFLDS00029">
    <property type="entry name" value="Radical_SAM"/>
    <property type="match status" value="1"/>
</dbReference>
<evidence type="ECO:0000256" key="4">
    <source>
        <dbReference type="ARBA" id="ARBA00023014"/>
    </source>
</evidence>
<accession>A0A7J2S389</accession>
<dbReference type="InterPro" id="IPR058240">
    <property type="entry name" value="rSAM_sf"/>
</dbReference>
<dbReference type="InterPro" id="IPR013785">
    <property type="entry name" value="Aldolase_TIM"/>
</dbReference>
<organism evidence="6">
    <name type="scientific">Candidatus Syntropharchaeum butanivorans</name>
    <dbReference type="NCBI Taxonomy" id="1839936"/>
    <lineage>
        <taxon>Archaea</taxon>
        <taxon>Methanobacteriati</taxon>
        <taxon>Methanobacteriota</taxon>
        <taxon>Stenosarchaea group</taxon>
        <taxon>Methanomicrobia</taxon>
        <taxon>Methanosarcinales</taxon>
        <taxon>ANME-2 cluster</taxon>
        <taxon>Candidatus Syntropharchaeum</taxon>
    </lineage>
</organism>
<dbReference type="AlphaFoldDB" id="A0A7J2S389"/>
<dbReference type="InterPro" id="IPR007197">
    <property type="entry name" value="rSAM"/>
</dbReference>
<dbReference type="SFLD" id="SFLDG01067">
    <property type="entry name" value="SPASM/twitch_domain_containing"/>
    <property type="match status" value="1"/>
</dbReference>
<evidence type="ECO:0000259" key="5">
    <source>
        <dbReference type="PROSITE" id="PS51918"/>
    </source>
</evidence>
<evidence type="ECO:0000256" key="1">
    <source>
        <dbReference type="ARBA" id="ARBA00022691"/>
    </source>
</evidence>
<evidence type="ECO:0000256" key="3">
    <source>
        <dbReference type="ARBA" id="ARBA00023004"/>
    </source>
</evidence>
<dbReference type="PANTHER" id="PTHR43306:SF1">
    <property type="entry name" value="7,8-DIHYDRO-6-HYDROXYMETHYLPTERIN DIMETHYLTRANSFERASE"/>
    <property type="match status" value="1"/>
</dbReference>
<evidence type="ECO:0000313" key="6">
    <source>
        <dbReference type="EMBL" id="HEC57931.1"/>
    </source>
</evidence>
<dbReference type="PROSITE" id="PS51918">
    <property type="entry name" value="RADICAL_SAM"/>
    <property type="match status" value="1"/>
</dbReference>
<dbReference type="GO" id="GO:0046872">
    <property type="term" value="F:metal ion binding"/>
    <property type="evidence" value="ECO:0007669"/>
    <property type="project" value="UniProtKB-KW"/>
</dbReference>
<dbReference type="Gene3D" id="3.20.20.70">
    <property type="entry name" value="Aldolase class I"/>
    <property type="match status" value="1"/>
</dbReference>
<evidence type="ECO:0000256" key="2">
    <source>
        <dbReference type="ARBA" id="ARBA00022723"/>
    </source>
</evidence>
<dbReference type="InterPro" id="IPR034471">
    <property type="entry name" value="GDGT/MA_synthase"/>
</dbReference>
<dbReference type="SFLD" id="SFLDF00385">
    <property type="entry name" value="7_8-dihydro-6-hydroxymethylpte"/>
    <property type="match status" value="1"/>
</dbReference>
<dbReference type="Proteomes" id="UP000885936">
    <property type="component" value="Unassembled WGS sequence"/>
</dbReference>
<dbReference type="EMBL" id="DRIE01000141">
    <property type="protein sequence ID" value="HEC57931.1"/>
    <property type="molecule type" value="Genomic_DNA"/>
</dbReference>
<dbReference type="CDD" id="cd01335">
    <property type="entry name" value="Radical_SAM"/>
    <property type="match status" value="1"/>
</dbReference>
<dbReference type="GO" id="GO:0008168">
    <property type="term" value="F:methyltransferase activity"/>
    <property type="evidence" value="ECO:0007669"/>
    <property type="project" value="InterPro"/>
</dbReference>
<dbReference type="InterPro" id="IPR034474">
    <property type="entry name" value="Methyltransferase_Class_D"/>
</dbReference>
<keyword evidence="2" id="KW-0479">Metal-binding</keyword>
<sequence length="486" mass="55143">MKKTRSICPVCQMVIVADVIREGGKVLIRKTCNEHGTFEDVYWSDAASFERFERFGHDGRGVSNPMVGEWEGCPYDCGLCAEHLTTTILANIDLTNRCNQRCPICFANAAAAGFVVEPTFKEVERMLKVLRDERPVPCPAVQFAGGEPTLREDLPEIIRMAKEMGFSQVQVATNGIKLAKDIEFCKKIADAGLNTVYLQFDGLRKEIYEKVRGYNALPTKLNAIENCRKAGLKSIVLVQTLAKDLNDDQIGPMLEFAAANRDVVRGINVQPISFAGRTDVEEVQRMRITIPDFMRLVEEQTGGEITKDDFYPVPFVVPISHLIARWKDAPQIEFTVHPHCGAATYIFIEDDRYIPITRFIDVEGLMEFFEEEAGREYELGDHLKIIKDLIEKIPRFVDKERSPLKIDVIKLLVNVLKEGSTGALAEFHHNTLFLGAMHFQDVYNFDLERVKRCGIHYAIPDGRVIPFCTYNTIHREKVERKFAKTS</sequence>
<keyword evidence="4" id="KW-0411">Iron-sulfur</keyword>
<proteinExistence type="predicted"/>
<dbReference type="GO" id="GO:0051539">
    <property type="term" value="F:4 iron, 4 sulfur cluster binding"/>
    <property type="evidence" value="ECO:0007669"/>
    <property type="project" value="InterPro"/>
</dbReference>
<gene>
    <name evidence="6" type="ORF">ENI32_08745</name>
</gene>
<feature type="domain" description="Radical SAM core" evidence="5">
    <location>
        <begin position="84"/>
        <end position="312"/>
    </location>
</feature>
<dbReference type="Pfam" id="PF04055">
    <property type="entry name" value="Radical_SAM"/>
    <property type="match status" value="1"/>
</dbReference>
<dbReference type="InterPro" id="IPR056488">
    <property type="entry name" value="Zn_ribbon_HMPTM"/>
</dbReference>
<dbReference type="SFLD" id="SFLDG01100">
    <property type="entry name" value="methyltransferase_(Class_D)"/>
    <property type="match status" value="1"/>
</dbReference>
<keyword evidence="1" id="KW-0949">S-adenosyl-L-methionine</keyword>
<protein>
    <submittedName>
        <fullName evidence="6">Radical SAM protein</fullName>
    </submittedName>
</protein>
<name>A0A7J2S389_9EURY</name>
<reference evidence="6" key="1">
    <citation type="journal article" date="2020" name="mSystems">
        <title>Genome- and Community-Level Interaction Insights into Carbon Utilization and Element Cycling Functions of Hydrothermarchaeota in Hydrothermal Sediment.</title>
        <authorList>
            <person name="Zhou Z."/>
            <person name="Liu Y."/>
            <person name="Xu W."/>
            <person name="Pan J."/>
            <person name="Luo Z.H."/>
            <person name="Li M."/>
        </authorList>
    </citation>
    <scope>NUCLEOTIDE SEQUENCE [LARGE SCALE GENOMIC DNA]</scope>
    <source>
        <strain evidence="6">HyVt-386</strain>
    </source>
</reference>
<dbReference type="NCBIfam" id="NF045702">
    <property type="entry name" value="rSAM_GDGT_ether"/>
    <property type="match status" value="1"/>
</dbReference>
<keyword evidence="3" id="KW-0408">Iron</keyword>